<dbReference type="AlphaFoldDB" id="V6M2W4"/>
<dbReference type="Proteomes" id="UP000017973">
    <property type="component" value="Unassembled WGS sequence"/>
</dbReference>
<gene>
    <name evidence="1" type="ORF">T458_26940</name>
</gene>
<evidence type="ECO:0000313" key="1">
    <source>
        <dbReference type="EMBL" id="EST52225.1"/>
    </source>
</evidence>
<dbReference type="HOGENOM" id="CLU_3077494_0_0_9"/>
<name>V6M2W4_9BACL</name>
<sequence>MFFGGKGQFVFSTWTNGMDRKSVIAENDEKRPKMRTRTLLYIMCIIGPPIGW</sequence>
<organism evidence="1 2">
    <name type="scientific">Brevibacillus panacihumi W25</name>
    <dbReference type="NCBI Taxonomy" id="1408254"/>
    <lineage>
        <taxon>Bacteria</taxon>
        <taxon>Bacillati</taxon>
        <taxon>Bacillota</taxon>
        <taxon>Bacilli</taxon>
        <taxon>Bacillales</taxon>
        <taxon>Paenibacillaceae</taxon>
        <taxon>Brevibacillus</taxon>
    </lineage>
</organism>
<accession>V6M2W4</accession>
<reference evidence="1 2" key="1">
    <citation type="journal article" date="2014" name="Genome Announc.">
        <title>Draft Genome Sequence of Brevibacillus panacihumi Strain W25, a Halotolerant Hydrocarbon-Degrading Bacterium.</title>
        <authorList>
            <person name="Wang X."/>
            <person name="Jin D."/>
            <person name="Zhou L."/>
            <person name="Wu L."/>
            <person name="An W."/>
            <person name="Chen Y."/>
            <person name="Zhao L."/>
        </authorList>
    </citation>
    <scope>NUCLEOTIDE SEQUENCE [LARGE SCALE GENOMIC DNA]</scope>
    <source>
        <strain evidence="1 2">W25</strain>
    </source>
</reference>
<comment type="caution">
    <text evidence="1">The sequence shown here is derived from an EMBL/GenBank/DDBJ whole genome shotgun (WGS) entry which is preliminary data.</text>
</comment>
<proteinExistence type="predicted"/>
<keyword evidence="2" id="KW-1185">Reference proteome</keyword>
<protein>
    <submittedName>
        <fullName evidence="1">Uncharacterized protein</fullName>
    </submittedName>
</protein>
<dbReference type="EMBL" id="AYJU01000018">
    <property type="protein sequence ID" value="EST52225.1"/>
    <property type="molecule type" value="Genomic_DNA"/>
</dbReference>
<evidence type="ECO:0000313" key="2">
    <source>
        <dbReference type="Proteomes" id="UP000017973"/>
    </source>
</evidence>